<dbReference type="Gene3D" id="2.40.30.170">
    <property type="match status" value="1"/>
</dbReference>
<protein>
    <submittedName>
        <fullName evidence="4">Efflux RND transporter periplasmic adaptor subunit</fullName>
    </submittedName>
</protein>
<comment type="subcellular location">
    <subcellularLocation>
        <location evidence="1">Cell envelope</location>
    </subcellularLocation>
</comment>
<evidence type="ECO:0000256" key="2">
    <source>
        <dbReference type="ARBA" id="ARBA00023054"/>
    </source>
</evidence>
<sequence>MNKITNRIAITIAIVMMTMACTSDKKPKTSHTNKQILQDITEIKAIGKIIPSEDWAIIASTTAAIIKQVLIKEGDTVQAGELLVLLDKGNITLDIEQEQTKLNAAVTENRTTVEDIEKANLNLKELQAKYETSKRLFAQNAESKEVMETDLTSWRQQELTLKGLQEKRRAQQIKEHEQYLQIQKIQNQENDFNIKARKSGIIMDLTAKVGQSVGNANELGKIVNVSNPIIEAEVDELFAQDVKIGQSVTILPVGRKDNPTTGQIFYISPILSNKSILYETANEGEDRRVRKIKIQVNNNNQLPINAKVECTIKMK</sequence>
<dbReference type="SUPFAM" id="SSF111369">
    <property type="entry name" value="HlyD-like secretion proteins"/>
    <property type="match status" value="1"/>
</dbReference>
<dbReference type="Proteomes" id="UP001409291">
    <property type="component" value="Unassembled WGS sequence"/>
</dbReference>
<proteinExistence type="predicted"/>
<name>A0ABV0BLQ8_9SPHI</name>
<keyword evidence="2 3" id="KW-0175">Coiled coil</keyword>
<dbReference type="EMBL" id="JBDJNQ010000001">
    <property type="protein sequence ID" value="MEN5375741.1"/>
    <property type="molecule type" value="Genomic_DNA"/>
</dbReference>
<dbReference type="PANTHER" id="PTHR32347:SF23">
    <property type="entry name" value="BLL5650 PROTEIN"/>
    <property type="match status" value="1"/>
</dbReference>
<keyword evidence="5" id="KW-1185">Reference proteome</keyword>
<feature type="coiled-coil region" evidence="3">
    <location>
        <begin position="109"/>
        <end position="136"/>
    </location>
</feature>
<comment type="caution">
    <text evidence="4">The sequence shown here is derived from an EMBL/GenBank/DDBJ whole genome shotgun (WGS) entry which is preliminary data.</text>
</comment>
<dbReference type="PANTHER" id="PTHR32347">
    <property type="entry name" value="EFFLUX SYSTEM COMPONENT YKNX-RELATED"/>
    <property type="match status" value="1"/>
</dbReference>
<evidence type="ECO:0000313" key="5">
    <source>
        <dbReference type="Proteomes" id="UP001409291"/>
    </source>
</evidence>
<dbReference type="RefSeq" id="WP_208698665.1">
    <property type="nucleotide sequence ID" value="NZ_JBDJNQ010000001.1"/>
</dbReference>
<organism evidence="4 5">
    <name type="scientific">Sphingobacterium kitahiroshimense</name>
    <dbReference type="NCBI Taxonomy" id="470446"/>
    <lineage>
        <taxon>Bacteria</taxon>
        <taxon>Pseudomonadati</taxon>
        <taxon>Bacteroidota</taxon>
        <taxon>Sphingobacteriia</taxon>
        <taxon>Sphingobacteriales</taxon>
        <taxon>Sphingobacteriaceae</taxon>
        <taxon>Sphingobacterium</taxon>
    </lineage>
</organism>
<evidence type="ECO:0000313" key="4">
    <source>
        <dbReference type="EMBL" id="MEN5375741.1"/>
    </source>
</evidence>
<evidence type="ECO:0000256" key="1">
    <source>
        <dbReference type="ARBA" id="ARBA00004196"/>
    </source>
</evidence>
<dbReference type="InterPro" id="IPR050465">
    <property type="entry name" value="UPF0194_transport"/>
</dbReference>
<dbReference type="Gene3D" id="2.40.50.100">
    <property type="match status" value="1"/>
</dbReference>
<gene>
    <name evidence="4" type="ORF">ABE541_00530</name>
</gene>
<dbReference type="PROSITE" id="PS51257">
    <property type="entry name" value="PROKAR_LIPOPROTEIN"/>
    <property type="match status" value="1"/>
</dbReference>
<accession>A0ABV0BLQ8</accession>
<evidence type="ECO:0000256" key="3">
    <source>
        <dbReference type="SAM" id="Coils"/>
    </source>
</evidence>
<reference evidence="4 5" key="1">
    <citation type="submission" date="2024-04" db="EMBL/GenBank/DDBJ databases">
        <title>WGS of bacteria from Torrens River.</title>
        <authorList>
            <person name="Wyrsch E.R."/>
            <person name="Drigo B."/>
        </authorList>
    </citation>
    <scope>NUCLEOTIDE SEQUENCE [LARGE SCALE GENOMIC DNA]</scope>
    <source>
        <strain evidence="4 5">TWI391</strain>
    </source>
</reference>